<dbReference type="EnsemblPlants" id="AVESA.00010b.r2.5DG0965720.1">
    <property type="protein sequence ID" value="AVESA.00010b.r2.5DG0965720.1.CDS"/>
    <property type="gene ID" value="AVESA.00010b.r2.5DG0965720"/>
</dbReference>
<evidence type="ECO:0000313" key="2">
    <source>
        <dbReference type="Proteomes" id="UP001732700"/>
    </source>
</evidence>
<accession>A0ACD5YFV7</accession>
<reference evidence="1" key="1">
    <citation type="submission" date="2021-05" db="EMBL/GenBank/DDBJ databases">
        <authorList>
            <person name="Scholz U."/>
            <person name="Mascher M."/>
            <person name="Fiebig A."/>
        </authorList>
    </citation>
    <scope>NUCLEOTIDE SEQUENCE [LARGE SCALE GENOMIC DNA]</scope>
</reference>
<dbReference type="Proteomes" id="UP001732700">
    <property type="component" value="Chromosome 5D"/>
</dbReference>
<evidence type="ECO:0000313" key="1">
    <source>
        <dbReference type="EnsemblPlants" id="AVESA.00010b.r2.5DG0965720.1.CDS"/>
    </source>
</evidence>
<name>A0ACD5YFV7_AVESA</name>
<sequence length="339" mass="35270">MWEGGVHGSHHEAAARLLTPWFGAQGGFGEPVGAAVGGGFGVAGAGGYGCDVVGQGGMFGFGFEAAVAAAQQQQQQQQQRAAEVAAAGSSKAVVAGLLGSLQAEMGRANAAGEIMDAKALAASRSHSEAERRRRQRINGHLARLRSLLPNTTKTDKASLLAEVLEHVKELKRQTSAMTTMAAAAVGADGEEGEGPAQMLPTEADELVVDAAEDGEGRLVVRASLCCEDRPDLIPDIIRALAALSLHAHRAEITTLGGRVRSVLLITQDEDEGGCEDDDGREDCTASHSRHERIASVQEALRAVIDRRAACSNDTSSSGGGGGSIKRQRMNYGAQEHCSV</sequence>
<organism evidence="1 2">
    <name type="scientific">Avena sativa</name>
    <name type="common">Oat</name>
    <dbReference type="NCBI Taxonomy" id="4498"/>
    <lineage>
        <taxon>Eukaryota</taxon>
        <taxon>Viridiplantae</taxon>
        <taxon>Streptophyta</taxon>
        <taxon>Embryophyta</taxon>
        <taxon>Tracheophyta</taxon>
        <taxon>Spermatophyta</taxon>
        <taxon>Magnoliopsida</taxon>
        <taxon>Liliopsida</taxon>
        <taxon>Poales</taxon>
        <taxon>Poaceae</taxon>
        <taxon>BOP clade</taxon>
        <taxon>Pooideae</taxon>
        <taxon>Poodae</taxon>
        <taxon>Poeae</taxon>
        <taxon>Poeae Chloroplast Group 1 (Aveneae type)</taxon>
        <taxon>Aveninae</taxon>
        <taxon>Avena</taxon>
    </lineage>
</organism>
<keyword evidence="2" id="KW-1185">Reference proteome</keyword>
<protein>
    <submittedName>
        <fullName evidence="1">Uncharacterized protein</fullName>
    </submittedName>
</protein>
<proteinExistence type="predicted"/>
<reference evidence="1" key="2">
    <citation type="submission" date="2025-09" db="UniProtKB">
        <authorList>
            <consortium name="EnsemblPlants"/>
        </authorList>
    </citation>
    <scope>IDENTIFICATION</scope>
</reference>